<protein>
    <submittedName>
        <fullName evidence="1">Uncharacterized protein</fullName>
    </submittedName>
</protein>
<accession>A0ABR1YRJ4</accession>
<dbReference type="Proteomes" id="UP001492380">
    <property type="component" value="Unassembled WGS sequence"/>
</dbReference>
<evidence type="ECO:0000313" key="2">
    <source>
        <dbReference type="Proteomes" id="UP001492380"/>
    </source>
</evidence>
<name>A0ABR1YRJ4_9PEZI</name>
<comment type="caution">
    <text evidence="1">The sequence shown here is derived from an EMBL/GenBank/DDBJ whole genome shotgun (WGS) entry which is preliminary data.</text>
</comment>
<gene>
    <name evidence="1" type="ORF">HDK90DRAFT_466233</name>
</gene>
<dbReference type="EMBL" id="JBBWRZ010000005">
    <property type="protein sequence ID" value="KAK8235921.1"/>
    <property type="molecule type" value="Genomic_DNA"/>
</dbReference>
<sequence length="291" mass="31549">MAALRLTASTSHTASIPASSAFCKAPARPGNLRTHCRGRNMKPVQHPALVRLFFHRADTSSTNFLARRRDQSIQWSPQSLPRPLDAGDLAPPPITPTTLRPYSGQILGRLSAARVAVVGTPSPTLGSSFCTPVVVPPLAALNRRQPANERTTRIQGRPGLQRRRTASVLSTTIVRAASFTQGQDLDSRLPSMENPELIIPTIFPKSPQATTTILPSSLPRPLFSTLQPELVPRLLGARLLPLVQCRCGKQNPGLQPAVRVAEAPVTLSLNDVHLLACHFEALSQKSWYTSP</sequence>
<evidence type="ECO:0000313" key="1">
    <source>
        <dbReference type="EMBL" id="KAK8235921.1"/>
    </source>
</evidence>
<keyword evidence="2" id="KW-1185">Reference proteome</keyword>
<proteinExistence type="predicted"/>
<organism evidence="1 2">
    <name type="scientific">Phyllosticta capitalensis</name>
    <dbReference type="NCBI Taxonomy" id="121624"/>
    <lineage>
        <taxon>Eukaryota</taxon>
        <taxon>Fungi</taxon>
        <taxon>Dikarya</taxon>
        <taxon>Ascomycota</taxon>
        <taxon>Pezizomycotina</taxon>
        <taxon>Dothideomycetes</taxon>
        <taxon>Dothideomycetes incertae sedis</taxon>
        <taxon>Botryosphaeriales</taxon>
        <taxon>Phyllostictaceae</taxon>
        <taxon>Phyllosticta</taxon>
    </lineage>
</organism>
<reference evidence="1 2" key="1">
    <citation type="submission" date="2024-04" db="EMBL/GenBank/DDBJ databases">
        <title>Phyllosticta paracitricarpa is synonymous to the EU quarantine fungus P. citricarpa based on phylogenomic analyses.</title>
        <authorList>
            <consortium name="Lawrence Berkeley National Laboratory"/>
            <person name="Van Ingen-Buijs V.A."/>
            <person name="Van Westerhoven A.C."/>
            <person name="Haridas S."/>
            <person name="Skiadas P."/>
            <person name="Martin F."/>
            <person name="Groenewald J.Z."/>
            <person name="Crous P.W."/>
            <person name="Seidl M.F."/>
        </authorList>
    </citation>
    <scope>NUCLEOTIDE SEQUENCE [LARGE SCALE GENOMIC DNA]</scope>
    <source>
        <strain evidence="1 2">CBS 123374</strain>
    </source>
</reference>